<dbReference type="InterPro" id="IPR006620">
    <property type="entry name" value="Pro_4_hyd_alph"/>
</dbReference>
<dbReference type="InterPro" id="IPR045054">
    <property type="entry name" value="P4HA-like"/>
</dbReference>
<dbReference type="InterPro" id="IPR018247">
    <property type="entry name" value="EF_Hand_1_Ca_BS"/>
</dbReference>
<sequence length="406" mass="47640">LQVGHEEEVELIQGRRHRMKTLSLAPPVYEIPDLFSDEECDFVVELATNKGLQDSPLMRDPREVSGETTRDTFNEWDTNSDGFIDIDEFLYLPGKSDLYLTDEDVKKMFSTLDIDHDNNDKMSFEEFSVVTAADIKKYFDQLRKYKSRLLSRNSQQTWLWHDEDELMKYEDLLEDYHDRFAKLTKLPRKIIEHSEPLQVVRYEEHGHYHCHHDSEVINKNITCCTYGAKDCRLYVYDIVFTTSCRFLTVLIFLNDVEAGGELAFPVADNKTFTWELQNKQRSLTISTSCFVHHLGLKPQETRTIVIWQGFFFDHYFIFYLIDKRQREMLKQLKCNLAKHCSDSNLVINPKKGKAIMFYNHLVDPKSRWMSALDPRSFHGGCDVKKGTKWVANVWINVIGDGMNELK</sequence>
<dbReference type="CDD" id="cd00051">
    <property type="entry name" value="EFh"/>
    <property type="match status" value="1"/>
</dbReference>
<dbReference type="PANTHER" id="PTHR10869">
    <property type="entry name" value="PROLYL 4-HYDROXYLASE ALPHA SUBUNIT"/>
    <property type="match status" value="1"/>
</dbReference>
<dbReference type="AlphaFoldDB" id="A7RK77"/>
<dbReference type="InParanoid" id="A7RK77"/>
<evidence type="ECO:0000256" key="5">
    <source>
        <dbReference type="ARBA" id="ARBA00022964"/>
    </source>
</evidence>
<evidence type="ECO:0000256" key="6">
    <source>
        <dbReference type="ARBA" id="ARBA00023002"/>
    </source>
</evidence>
<dbReference type="Gene3D" id="2.60.120.620">
    <property type="entry name" value="q2cbj1_9rhob like domain"/>
    <property type="match status" value="1"/>
</dbReference>
<evidence type="ECO:0000256" key="3">
    <source>
        <dbReference type="ARBA" id="ARBA00022837"/>
    </source>
</evidence>
<feature type="domain" description="EF-hand" evidence="8">
    <location>
        <begin position="100"/>
        <end position="137"/>
    </location>
</feature>
<dbReference type="GO" id="GO:0031418">
    <property type="term" value="F:L-ascorbic acid binding"/>
    <property type="evidence" value="ECO:0007669"/>
    <property type="project" value="UniProtKB-KW"/>
</dbReference>
<organism evidence="10 11">
    <name type="scientific">Nematostella vectensis</name>
    <name type="common">Starlet sea anemone</name>
    <dbReference type="NCBI Taxonomy" id="45351"/>
    <lineage>
        <taxon>Eukaryota</taxon>
        <taxon>Metazoa</taxon>
        <taxon>Cnidaria</taxon>
        <taxon>Anthozoa</taxon>
        <taxon>Hexacorallia</taxon>
        <taxon>Actiniaria</taxon>
        <taxon>Edwardsiidae</taxon>
        <taxon>Nematostella</taxon>
    </lineage>
</organism>
<dbReference type="OMA" id="PMINSES"/>
<evidence type="ECO:0000313" key="10">
    <source>
        <dbReference type="EMBL" id="EDO48199.1"/>
    </source>
</evidence>
<dbReference type="PhylomeDB" id="A7RK77"/>
<keyword evidence="6" id="KW-0560">Oxidoreductase</keyword>
<keyword evidence="11" id="KW-1185">Reference proteome</keyword>
<dbReference type="SMART" id="SM00702">
    <property type="entry name" value="P4Hc"/>
    <property type="match status" value="1"/>
</dbReference>
<evidence type="ECO:0000256" key="4">
    <source>
        <dbReference type="ARBA" id="ARBA00022896"/>
    </source>
</evidence>
<evidence type="ECO:0000256" key="2">
    <source>
        <dbReference type="ARBA" id="ARBA00022723"/>
    </source>
</evidence>
<keyword evidence="4" id="KW-0847">Vitamin C</keyword>
<dbReference type="InterPro" id="IPR005123">
    <property type="entry name" value="Oxoglu/Fe-dep_dioxygenase_dom"/>
</dbReference>
<dbReference type="InterPro" id="IPR002048">
    <property type="entry name" value="EF_hand_dom"/>
</dbReference>
<evidence type="ECO:0000259" key="8">
    <source>
        <dbReference type="PROSITE" id="PS50222"/>
    </source>
</evidence>
<feature type="domain" description="Fe2OG dioxygenase" evidence="9">
    <location>
        <begin position="193"/>
        <end position="397"/>
    </location>
</feature>
<feature type="non-terminal residue" evidence="10">
    <location>
        <position position="1"/>
    </location>
</feature>
<dbReference type="PROSITE" id="PS51471">
    <property type="entry name" value="FE2OG_OXY"/>
    <property type="match status" value="1"/>
</dbReference>
<keyword evidence="3" id="KW-0106">Calcium</keyword>
<dbReference type="eggNOG" id="KOG1591">
    <property type="taxonomic scope" value="Eukaryota"/>
</dbReference>
<dbReference type="Proteomes" id="UP000001593">
    <property type="component" value="Unassembled WGS sequence"/>
</dbReference>
<evidence type="ECO:0000259" key="9">
    <source>
        <dbReference type="PROSITE" id="PS51471"/>
    </source>
</evidence>
<dbReference type="GO" id="GO:0004656">
    <property type="term" value="F:procollagen-proline 4-dioxygenase activity"/>
    <property type="evidence" value="ECO:0000318"/>
    <property type="project" value="GO_Central"/>
</dbReference>
<dbReference type="InterPro" id="IPR011992">
    <property type="entry name" value="EF-hand-dom_pair"/>
</dbReference>
<reference evidence="10 11" key="1">
    <citation type="journal article" date="2007" name="Science">
        <title>Sea anemone genome reveals ancestral eumetazoan gene repertoire and genomic organization.</title>
        <authorList>
            <person name="Putnam N.H."/>
            <person name="Srivastava M."/>
            <person name="Hellsten U."/>
            <person name="Dirks B."/>
            <person name="Chapman J."/>
            <person name="Salamov A."/>
            <person name="Terry A."/>
            <person name="Shapiro H."/>
            <person name="Lindquist E."/>
            <person name="Kapitonov V.V."/>
            <person name="Jurka J."/>
            <person name="Genikhovich G."/>
            <person name="Grigoriev I.V."/>
            <person name="Lucas S.M."/>
            <person name="Steele R.E."/>
            <person name="Finnerty J.R."/>
            <person name="Technau U."/>
            <person name="Martindale M.Q."/>
            <person name="Rokhsar D.S."/>
        </authorList>
    </citation>
    <scope>NUCLEOTIDE SEQUENCE [LARGE SCALE GENOMIC DNA]</scope>
    <source>
        <strain evidence="11">CH2 X CH6</strain>
    </source>
</reference>
<dbReference type="SUPFAM" id="SSF47473">
    <property type="entry name" value="EF-hand"/>
    <property type="match status" value="1"/>
</dbReference>
<protein>
    <submittedName>
        <fullName evidence="10">Uncharacterized protein</fullName>
    </submittedName>
</protein>
<evidence type="ECO:0000256" key="1">
    <source>
        <dbReference type="ARBA" id="ARBA00001961"/>
    </source>
</evidence>
<dbReference type="Gene3D" id="1.10.238.10">
    <property type="entry name" value="EF-hand"/>
    <property type="match status" value="1"/>
</dbReference>
<dbReference type="HOGENOM" id="CLU_035319_0_0_1"/>
<dbReference type="PROSITE" id="PS00018">
    <property type="entry name" value="EF_HAND_1"/>
    <property type="match status" value="2"/>
</dbReference>
<keyword evidence="7" id="KW-0408">Iron</keyword>
<keyword evidence="2" id="KW-0479">Metal-binding</keyword>
<comment type="cofactor">
    <cofactor evidence="1">
        <name>L-ascorbate</name>
        <dbReference type="ChEBI" id="CHEBI:38290"/>
    </cofactor>
</comment>
<dbReference type="PROSITE" id="PS50222">
    <property type="entry name" value="EF_HAND_2"/>
    <property type="match status" value="2"/>
</dbReference>
<evidence type="ECO:0000256" key="7">
    <source>
        <dbReference type="ARBA" id="ARBA00023004"/>
    </source>
</evidence>
<name>A7RK77_NEMVE</name>
<dbReference type="PANTHER" id="PTHR10869:SF246">
    <property type="entry name" value="TRANSMEMBRANE PROLYL 4-HYDROXYLASE"/>
    <property type="match status" value="1"/>
</dbReference>
<accession>A7RK77</accession>
<dbReference type="GO" id="GO:0005783">
    <property type="term" value="C:endoplasmic reticulum"/>
    <property type="evidence" value="ECO:0000318"/>
    <property type="project" value="GO_Central"/>
</dbReference>
<proteinExistence type="predicted"/>
<keyword evidence="5" id="KW-0223">Dioxygenase</keyword>
<dbReference type="GO" id="GO:0005509">
    <property type="term" value="F:calcium ion binding"/>
    <property type="evidence" value="ECO:0007669"/>
    <property type="project" value="InterPro"/>
</dbReference>
<gene>
    <name evidence="10" type="ORF">NEMVEDRAFT_v1g84193</name>
</gene>
<dbReference type="EMBL" id="DS469515">
    <property type="protein sequence ID" value="EDO48199.1"/>
    <property type="molecule type" value="Genomic_DNA"/>
</dbReference>
<dbReference type="SMART" id="SM00054">
    <property type="entry name" value="EFh"/>
    <property type="match status" value="2"/>
</dbReference>
<evidence type="ECO:0000313" key="11">
    <source>
        <dbReference type="Proteomes" id="UP000001593"/>
    </source>
</evidence>
<dbReference type="GO" id="GO:0005506">
    <property type="term" value="F:iron ion binding"/>
    <property type="evidence" value="ECO:0007669"/>
    <property type="project" value="InterPro"/>
</dbReference>
<feature type="non-terminal residue" evidence="10">
    <location>
        <position position="406"/>
    </location>
</feature>
<feature type="domain" description="EF-hand" evidence="8">
    <location>
        <begin position="64"/>
        <end position="99"/>
    </location>
</feature>